<dbReference type="AlphaFoldDB" id="X5DQ42"/>
<evidence type="ECO:0000313" key="3">
    <source>
        <dbReference type="Proteomes" id="UP000023703"/>
    </source>
</evidence>
<dbReference type="InterPro" id="IPR050266">
    <property type="entry name" value="AB_hydrolase_sf"/>
</dbReference>
<dbReference type="GO" id="GO:0016787">
    <property type="term" value="F:hydrolase activity"/>
    <property type="evidence" value="ECO:0007669"/>
    <property type="project" value="UniProtKB-KW"/>
</dbReference>
<protein>
    <submittedName>
        <fullName evidence="2">Putative alpha/beta hydrolase fold family protein</fullName>
    </submittedName>
</protein>
<organism evidence="2 3">
    <name type="scientific">Corynebacterium glyciniphilum AJ 3170</name>
    <dbReference type="NCBI Taxonomy" id="1404245"/>
    <lineage>
        <taxon>Bacteria</taxon>
        <taxon>Bacillati</taxon>
        <taxon>Actinomycetota</taxon>
        <taxon>Actinomycetes</taxon>
        <taxon>Mycobacteriales</taxon>
        <taxon>Corynebacteriaceae</taxon>
        <taxon>Corynebacterium</taxon>
    </lineage>
</organism>
<feature type="domain" description="AB hydrolase-1" evidence="1">
    <location>
        <begin position="27"/>
        <end position="253"/>
    </location>
</feature>
<dbReference type="STRING" id="1404245.CGLY_01620"/>
<gene>
    <name evidence="2" type="ORF">CGLY_01620</name>
</gene>
<dbReference type="Gene3D" id="3.40.50.1820">
    <property type="entry name" value="alpha/beta hydrolase"/>
    <property type="match status" value="1"/>
</dbReference>
<dbReference type="Pfam" id="PF00561">
    <property type="entry name" value="Abhydrolase_1"/>
    <property type="match status" value="1"/>
</dbReference>
<dbReference type="eggNOG" id="COG2267">
    <property type="taxonomic scope" value="Bacteria"/>
</dbReference>
<dbReference type="HOGENOM" id="CLU_020336_50_2_11"/>
<dbReference type="SUPFAM" id="SSF53474">
    <property type="entry name" value="alpha/beta-Hydrolases"/>
    <property type="match status" value="1"/>
</dbReference>
<reference evidence="2 3" key="1">
    <citation type="journal article" date="2015" name="Int. J. Syst. Evol. Microbiol.">
        <title>Revisiting Corynebacterium glyciniphilum (ex Kubota et al., 1972) sp. nov., nom. rev., isolated from putrefied banana.</title>
        <authorList>
            <person name="Al-Dilaimi A."/>
            <person name="Bednarz H."/>
            <person name="Lomker A."/>
            <person name="Niehaus K."/>
            <person name="Kalinowski J."/>
            <person name="Ruckert C."/>
        </authorList>
    </citation>
    <scope>NUCLEOTIDE SEQUENCE [LARGE SCALE GENOMIC DNA]</scope>
    <source>
        <strain evidence="2">AJ 3170</strain>
    </source>
</reference>
<dbReference type="InterPro" id="IPR000073">
    <property type="entry name" value="AB_hydrolase_1"/>
</dbReference>
<keyword evidence="3" id="KW-1185">Reference proteome</keyword>
<keyword evidence="2" id="KW-0378">Hydrolase</keyword>
<evidence type="ECO:0000313" key="2">
    <source>
        <dbReference type="EMBL" id="AHW62772.1"/>
    </source>
</evidence>
<evidence type="ECO:0000259" key="1">
    <source>
        <dbReference type="Pfam" id="PF00561"/>
    </source>
</evidence>
<proteinExistence type="predicted"/>
<dbReference type="Proteomes" id="UP000023703">
    <property type="component" value="Chromosome"/>
</dbReference>
<dbReference type="InterPro" id="IPR000639">
    <property type="entry name" value="Epox_hydrolase-like"/>
</dbReference>
<dbReference type="InterPro" id="IPR029058">
    <property type="entry name" value="AB_hydrolase_fold"/>
</dbReference>
<name>X5DQ42_9CORY</name>
<dbReference type="KEGG" id="cgy:CGLY_01620"/>
<dbReference type="PRINTS" id="PR00111">
    <property type="entry name" value="ABHYDROLASE"/>
</dbReference>
<dbReference type="EMBL" id="CP006842">
    <property type="protein sequence ID" value="AHW62772.1"/>
    <property type="molecule type" value="Genomic_DNA"/>
</dbReference>
<sequence length="287" mass="30557">MMTTHSGPSVREGPLGIHLTETGDGIPLFMLHGIGSSGDVFHGQLPLLSDEHRVVTWDAPGYGRSDDPDKPMTMDDFADAAAECIRACFTDGAHVVGMSWGGVIATRLALRHPDLVRGLILGSSTVGSGTSAEQAESMRTRPDDIERAGVEAFARQRAVRLVSPEASEMIRSRAVSLMANSIRLPGYRYAAESMATTDNTDDLAGITSPTLVLWGEKDTVTGRKAAVPLIAGIPGAVGVEIRDAGHLANLEAPESFTTWVSSFALIAERMRESEKYRKSTPLAAATP</sequence>
<dbReference type="PANTHER" id="PTHR43798">
    <property type="entry name" value="MONOACYLGLYCEROL LIPASE"/>
    <property type="match status" value="1"/>
</dbReference>
<dbReference type="PRINTS" id="PR00412">
    <property type="entry name" value="EPOXHYDRLASE"/>
</dbReference>
<accession>X5DQ42</accession>